<keyword evidence="2" id="KW-0813">Transport</keyword>
<evidence type="ECO:0000313" key="14">
    <source>
        <dbReference type="EMBL" id="AOA57185.1"/>
    </source>
</evidence>
<feature type="transmembrane region" description="Helical" evidence="11">
    <location>
        <begin position="28"/>
        <end position="50"/>
    </location>
</feature>
<feature type="domain" description="Cation/H+ exchanger transmembrane" evidence="12">
    <location>
        <begin position="202"/>
        <end position="405"/>
    </location>
</feature>
<reference evidence="14 15" key="1">
    <citation type="submission" date="2016-08" db="EMBL/GenBank/DDBJ databases">
        <authorList>
            <person name="Seilhamer J.J."/>
        </authorList>
    </citation>
    <scope>NUCLEOTIDE SEQUENCE [LARGE SCALE GENOMIC DNA]</scope>
    <source>
        <strain evidence="14 15">BRTC-1</strain>
    </source>
</reference>
<dbReference type="Gene3D" id="1.20.1530.20">
    <property type="match status" value="1"/>
</dbReference>
<dbReference type="AlphaFoldDB" id="A0A1B2LW75"/>
<keyword evidence="6" id="KW-0630">Potassium</keyword>
<dbReference type="EMBL" id="CP016895">
    <property type="protein sequence ID" value="AOA57185.1"/>
    <property type="molecule type" value="Genomic_DNA"/>
</dbReference>
<keyword evidence="7 11" id="KW-1133">Transmembrane helix</keyword>
<keyword evidence="8" id="KW-0406">Ion transport</keyword>
<evidence type="ECO:0000256" key="10">
    <source>
        <dbReference type="SAM" id="MobiDB-lite"/>
    </source>
</evidence>
<dbReference type="GO" id="GO:0012505">
    <property type="term" value="C:endomembrane system"/>
    <property type="evidence" value="ECO:0007669"/>
    <property type="project" value="UniProtKB-SubCell"/>
</dbReference>
<evidence type="ECO:0000256" key="4">
    <source>
        <dbReference type="ARBA" id="ARBA00022538"/>
    </source>
</evidence>
<keyword evidence="5 11" id="KW-0812">Transmembrane</keyword>
<accession>A0A1B2LW75</accession>
<dbReference type="PANTHER" id="PTHR46157:SF4">
    <property type="entry name" value="K(+) EFFLUX ANTIPORTER 3, CHLOROPLASTIC"/>
    <property type="match status" value="1"/>
</dbReference>
<dbReference type="InterPro" id="IPR036291">
    <property type="entry name" value="NAD(P)-bd_dom_sf"/>
</dbReference>
<dbReference type="FunFam" id="3.40.50.720:FF:000036">
    <property type="entry name" value="Glutathione-regulated potassium-efflux system protein KefB"/>
    <property type="match status" value="1"/>
</dbReference>
<protein>
    <submittedName>
        <fullName evidence="14">Uncharacterized protein</fullName>
    </submittedName>
</protein>
<feature type="region of interest" description="Disordered" evidence="10">
    <location>
        <begin position="627"/>
        <end position="685"/>
    </location>
</feature>
<evidence type="ECO:0000256" key="1">
    <source>
        <dbReference type="ARBA" id="ARBA00004127"/>
    </source>
</evidence>
<evidence type="ECO:0000256" key="8">
    <source>
        <dbReference type="ARBA" id="ARBA00023065"/>
    </source>
</evidence>
<evidence type="ECO:0000256" key="5">
    <source>
        <dbReference type="ARBA" id="ARBA00022692"/>
    </source>
</evidence>
<dbReference type="STRING" id="1789224.BFG52_01665"/>
<feature type="transmembrane region" description="Helical" evidence="11">
    <location>
        <begin position="181"/>
        <end position="198"/>
    </location>
</feature>
<evidence type="ECO:0000256" key="9">
    <source>
        <dbReference type="ARBA" id="ARBA00023136"/>
    </source>
</evidence>
<feature type="compositionally biased region" description="Polar residues" evidence="10">
    <location>
        <begin position="660"/>
        <end position="685"/>
    </location>
</feature>
<feature type="domain" description="RCK N-terminal" evidence="13">
    <location>
        <begin position="434"/>
        <end position="545"/>
    </location>
</feature>
<dbReference type="GO" id="GO:1902600">
    <property type="term" value="P:proton transmembrane transport"/>
    <property type="evidence" value="ECO:0007669"/>
    <property type="project" value="InterPro"/>
</dbReference>
<gene>
    <name evidence="14" type="ORF">BFG52_01665</name>
</gene>
<dbReference type="Proteomes" id="UP000093391">
    <property type="component" value="Chromosome"/>
</dbReference>
<keyword evidence="4" id="KW-0633">Potassium transport</keyword>
<feature type="transmembrane region" description="Helical" evidence="11">
    <location>
        <begin position="6"/>
        <end position="21"/>
    </location>
</feature>
<feature type="domain" description="Cation/H+ exchanger transmembrane" evidence="12">
    <location>
        <begin position="11"/>
        <end position="131"/>
    </location>
</feature>
<evidence type="ECO:0000256" key="3">
    <source>
        <dbReference type="ARBA" id="ARBA00022449"/>
    </source>
</evidence>
<dbReference type="InterPro" id="IPR038770">
    <property type="entry name" value="Na+/solute_symporter_sf"/>
</dbReference>
<comment type="subcellular location">
    <subcellularLocation>
        <location evidence="1">Endomembrane system</location>
        <topology evidence="1">Multi-pass membrane protein</topology>
    </subcellularLocation>
</comment>
<feature type="transmembrane region" description="Helical" evidence="11">
    <location>
        <begin position="296"/>
        <end position="317"/>
    </location>
</feature>
<evidence type="ECO:0000256" key="6">
    <source>
        <dbReference type="ARBA" id="ARBA00022958"/>
    </source>
</evidence>
<dbReference type="OrthoDB" id="9781411at2"/>
<feature type="transmembrane region" description="Helical" evidence="11">
    <location>
        <begin position="204"/>
        <end position="224"/>
    </location>
</feature>
<feature type="transmembrane region" description="Helical" evidence="11">
    <location>
        <begin position="323"/>
        <end position="345"/>
    </location>
</feature>
<organism evidence="14 15">
    <name type="scientific">Acinetobacter larvae</name>
    <dbReference type="NCBI Taxonomy" id="1789224"/>
    <lineage>
        <taxon>Bacteria</taxon>
        <taxon>Pseudomonadati</taxon>
        <taxon>Pseudomonadota</taxon>
        <taxon>Gammaproteobacteria</taxon>
        <taxon>Moraxellales</taxon>
        <taxon>Moraxellaceae</taxon>
        <taxon>Acinetobacter</taxon>
    </lineage>
</organism>
<dbReference type="GO" id="GO:0015297">
    <property type="term" value="F:antiporter activity"/>
    <property type="evidence" value="ECO:0007669"/>
    <property type="project" value="UniProtKB-KW"/>
</dbReference>
<keyword evidence="15" id="KW-1185">Reference proteome</keyword>
<dbReference type="Pfam" id="PF02254">
    <property type="entry name" value="TrkA_N"/>
    <property type="match status" value="1"/>
</dbReference>
<dbReference type="PANTHER" id="PTHR46157">
    <property type="entry name" value="K(+) EFFLUX ANTIPORTER 3, CHLOROPLASTIC"/>
    <property type="match status" value="1"/>
</dbReference>
<feature type="transmembrane region" description="Helical" evidence="11">
    <location>
        <begin position="392"/>
        <end position="411"/>
    </location>
</feature>
<evidence type="ECO:0000256" key="7">
    <source>
        <dbReference type="ARBA" id="ARBA00022989"/>
    </source>
</evidence>
<evidence type="ECO:0000259" key="13">
    <source>
        <dbReference type="Pfam" id="PF02254"/>
    </source>
</evidence>
<feature type="transmembrane region" description="Helical" evidence="11">
    <location>
        <begin position="62"/>
        <end position="81"/>
    </location>
</feature>
<proteinExistence type="predicted"/>
<feature type="compositionally biased region" description="Basic and acidic residues" evidence="10">
    <location>
        <begin position="647"/>
        <end position="658"/>
    </location>
</feature>
<feature type="transmembrane region" description="Helical" evidence="11">
    <location>
        <begin position="357"/>
        <end position="380"/>
    </location>
</feature>
<evidence type="ECO:0000256" key="11">
    <source>
        <dbReference type="SAM" id="Phobius"/>
    </source>
</evidence>
<evidence type="ECO:0000313" key="15">
    <source>
        <dbReference type="Proteomes" id="UP000093391"/>
    </source>
</evidence>
<dbReference type="SUPFAM" id="SSF51735">
    <property type="entry name" value="NAD(P)-binding Rossmann-fold domains"/>
    <property type="match status" value="1"/>
</dbReference>
<evidence type="ECO:0000256" key="2">
    <source>
        <dbReference type="ARBA" id="ARBA00022448"/>
    </source>
</evidence>
<feature type="transmembrane region" description="Helical" evidence="11">
    <location>
        <begin position="245"/>
        <end position="261"/>
    </location>
</feature>
<dbReference type="Pfam" id="PF00999">
    <property type="entry name" value="Na_H_Exchanger"/>
    <property type="match status" value="2"/>
</dbReference>
<dbReference type="InterPro" id="IPR006153">
    <property type="entry name" value="Cation/H_exchanger_TM"/>
</dbReference>
<dbReference type="GO" id="GO:0005886">
    <property type="term" value="C:plasma membrane"/>
    <property type="evidence" value="ECO:0007669"/>
    <property type="project" value="TreeGrafter"/>
</dbReference>
<dbReference type="GO" id="GO:0006813">
    <property type="term" value="P:potassium ion transport"/>
    <property type="evidence" value="ECO:0007669"/>
    <property type="project" value="UniProtKB-KW"/>
</dbReference>
<sequence length="685" mass="76913">MLALLQAIVLLSLCLILLIYSKRYAIFAVVACMLAGLLIAPVWVQLGTWFDPDTPKLDLQPYAVWAMLFLLGLNFKPLALWALERRLWLQQTFIFLLCSGCMSAVLYWVFALPLLQSLLIAAAFSSASTSLLQYLQQNVQQQTTLAHSSTAHSTAHATTQQNHAALHLQQAQISYDNRNSLHLHNVFLLLILACLPLSTMGDAIAQQAIGYSMAMITAFSGLLLGQRYLIHPLLRWASRVHGKELYLAIYLLQFLLVFLVFKLLHLPAYFAAFCAGMLLAHSELRSDILTAIDKIQTLLIGLFFVSIGLSLAIDILLQKPSQILLLLLLLLLTKFVFGLSLDLFNTQKTPMPWSSRLFRSLALCAGGELGLILLLQSAHLNGLALDPTWQQIALWVMSLSLCISPLGYLLLARYMQHRQPPTAATQNLLATPLVIAGFGRFGQIIARVAHLQGYGFSVIDNNVAQLDFVQHYHGQYLYADATDPAQLQQLDLNQSQVFVLAIDDVEASMSIARFLRLNYPQLHILARARDRYHMHLLRDLGIELIWRESYLSALDMAQGTLQLLGLNATQAAEHIERFRVHDTTLLYAQQQYYTDEEKIYSSYDNFIVELQHLFASDAQSKSLFTRATDQTEQHAPPTITTPATDQIHSDMPHRHAEQHMQAQQPSQQNHDASDPTAQKAQNDLL</sequence>
<keyword evidence="9 11" id="KW-0472">Membrane</keyword>
<evidence type="ECO:0000259" key="12">
    <source>
        <dbReference type="Pfam" id="PF00999"/>
    </source>
</evidence>
<dbReference type="InterPro" id="IPR003148">
    <property type="entry name" value="RCK_N"/>
</dbReference>
<dbReference type="KEGG" id="ala:BFG52_01665"/>
<dbReference type="RefSeq" id="WP_067551744.1">
    <property type="nucleotide sequence ID" value="NZ_CP016895.1"/>
</dbReference>
<dbReference type="Gene3D" id="3.40.50.720">
    <property type="entry name" value="NAD(P)-binding Rossmann-like Domain"/>
    <property type="match status" value="1"/>
</dbReference>
<name>A0A1B2LW75_9GAMM</name>
<keyword evidence="3" id="KW-0050">Antiport</keyword>